<dbReference type="InterPro" id="IPR015943">
    <property type="entry name" value="WD40/YVTN_repeat-like_dom_sf"/>
</dbReference>
<dbReference type="AlphaFoldDB" id="A0A0C3B4E8"/>
<evidence type="ECO:0000256" key="2">
    <source>
        <dbReference type="ARBA" id="ARBA00022737"/>
    </source>
</evidence>
<evidence type="ECO:0000313" key="5">
    <source>
        <dbReference type="EMBL" id="KIM26361.1"/>
    </source>
</evidence>
<feature type="repeat" description="WD" evidence="3">
    <location>
        <begin position="585"/>
        <end position="626"/>
    </location>
</feature>
<keyword evidence="1 3" id="KW-0853">WD repeat</keyword>
<feature type="repeat" description="WD" evidence="3">
    <location>
        <begin position="671"/>
        <end position="703"/>
    </location>
</feature>
<evidence type="ECO:0000256" key="3">
    <source>
        <dbReference type="PROSITE-ProRule" id="PRU00221"/>
    </source>
</evidence>
<dbReference type="GO" id="GO:1990234">
    <property type="term" value="C:transferase complex"/>
    <property type="evidence" value="ECO:0007669"/>
    <property type="project" value="UniProtKB-ARBA"/>
</dbReference>
<evidence type="ECO:0000313" key="6">
    <source>
        <dbReference type="Proteomes" id="UP000054097"/>
    </source>
</evidence>
<dbReference type="InterPro" id="IPR019775">
    <property type="entry name" value="WD40_repeat_CS"/>
</dbReference>
<dbReference type="Gene3D" id="2.130.10.10">
    <property type="entry name" value="YVTN repeat-like/Quinoprotein amine dehydrogenase"/>
    <property type="match status" value="1"/>
</dbReference>
<dbReference type="InterPro" id="IPR027417">
    <property type="entry name" value="P-loop_NTPase"/>
</dbReference>
<dbReference type="PROSITE" id="PS00678">
    <property type="entry name" value="WD_REPEATS_1"/>
    <property type="match status" value="2"/>
</dbReference>
<dbReference type="OrthoDB" id="163438at2759"/>
<dbReference type="InterPro" id="IPR056884">
    <property type="entry name" value="NPHP3-like_N"/>
</dbReference>
<feature type="repeat" description="WD" evidence="3">
    <location>
        <begin position="628"/>
        <end position="669"/>
    </location>
</feature>
<dbReference type="InterPro" id="IPR001680">
    <property type="entry name" value="WD40_rpt"/>
</dbReference>
<dbReference type="EMBL" id="KN824307">
    <property type="protein sequence ID" value="KIM26361.1"/>
    <property type="molecule type" value="Genomic_DNA"/>
</dbReference>
<dbReference type="GO" id="GO:0005634">
    <property type="term" value="C:nucleus"/>
    <property type="evidence" value="ECO:0007669"/>
    <property type="project" value="TreeGrafter"/>
</dbReference>
<dbReference type="PROSITE" id="PS50082">
    <property type="entry name" value="WD_REPEATS_2"/>
    <property type="match status" value="3"/>
</dbReference>
<dbReference type="STRING" id="933852.A0A0C3B4E8"/>
<dbReference type="PANTHER" id="PTHR22847:SF637">
    <property type="entry name" value="WD REPEAT DOMAIN 5B"/>
    <property type="match status" value="1"/>
</dbReference>
<dbReference type="Pfam" id="PF24883">
    <property type="entry name" value="NPHP3_N"/>
    <property type="match status" value="1"/>
</dbReference>
<feature type="domain" description="Nephrocystin 3-like N-terminal" evidence="4">
    <location>
        <begin position="35"/>
        <end position="201"/>
    </location>
</feature>
<dbReference type="Gene3D" id="3.40.50.300">
    <property type="entry name" value="P-loop containing nucleotide triphosphate hydrolases"/>
    <property type="match status" value="1"/>
</dbReference>
<dbReference type="PANTHER" id="PTHR22847">
    <property type="entry name" value="WD40 REPEAT PROTEIN"/>
    <property type="match status" value="1"/>
</dbReference>
<keyword evidence="2" id="KW-0677">Repeat</keyword>
<reference evidence="5 6" key="1">
    <citation type="submission" date="2014-04" db="EMBL/GenBank/DDBJ databases">
        <authorList>
            <consortium name="DOE Joint Genome Institute"/>
            <person name="Kuo A."/>
            <person name="Zuccaro A."/>
            <person name="Kohler A."/>
            <person name="Nagy L.G."/>
            <person name="Floudas D."/>
            <person name="Copeland A."/>
            <person name="Barry K.W."/>
            <person name="Cichocki N."/>
            <person name="Veneault-Fourrey C."/>
            <person name="LaButti K."/>
            <person name="Lindquist E.A."/>
            <person name="Lipzen A."/>
            <person name="Lundell T."/>
            <person name="Morin E."/>
            <person name="Murat C."/>
            <person name="Sun H."/>
            <person name="Tunlid A."/>
            <person name="Henrissat B."/>
            <person name="Grigoriev I.V."/>
            <person name="Hibbett D.S."/>
            <person name="Martin F."/>
            <person name="Nordberg H.P."/>
            <person name="Cantor M.N."/>
            <person name="Hua S.X."/>
        </authorList>
    </citation>
    <scope>NUCLEOTIDE SEQUENCE [LARGE SCALE GENOMIC DNA]</scope>
    <source>
        <strain evidence="5 6">MAFF 305830</strain>
    </source>
</reference>
<dbReference type="PRINTS" id="PR00320">
    <property type="entry name" value="GPROTEINBRPT"/>
</dbReference>
<dbReference type="SUPFAM" id="SSF52540">
    <property type="entry name" value="P-loop containing nucleoside triphosphate hydrolases"/>
    <property type="match status" value="1"/>
</dbReference>
<organism evidence="5 6">
    <name type="scientific">Serendipita vermifera MAFF 305830</name>
    <dbReference type="NCBI Taxonomy" id="933852"/>
    <lineage>
        <taxon>Eukaryota</taxon>
        <taxon>Fungi</taxon>
        <taxon>Dikarya</taxon>
        <taxon>Basidiomycota</taxon>
        <taxon>Agaricomycotina</taxon>
        <taxon>Agaricomycetes</taxon>
        <taxon>Sebacinales</taxon>
        <taxon>Serendipitaceae</taxon>
        <taxon>Serendipita</taxon>
    </lineage>
</organism>
<dbReference type="InterPro" id="IPR036322">
    <property type="entry name" value="WD40_repeat_dom_sf"/>
</dbReference>
<accession>A0A0C3B4E8</accession>
<dbReference type="Pfam" id="PF00400">
    <property type="entry name" value="WD40"/>
    <property type="match status" value="3"/>
</dbReference>
<dbReference type="InterPro" id="IPR020472">
    <property type="entry name" value="WD40_PAC1"/>
</dbReference>
<keyword evidence="6" id="KW-1185">Reference proteome</keyword>
<protein>
    <recommendedName>
        <fullName evidence="4">Nephrocystin 3-like N-terminal domain-containing protein</fullName>
    </recommendedName>
</protein>
<dbReference type="Proteomes" id="UP000054097">
    <property type="component" value="Unassembled WGS sequence"/>
</dbReference>
<reference evidence="6" key="2">
    <citation type="submission" date="2015-01" db="EMBL/GenBank/DDBJ databases">
        <title>Evolutionary Origins and Diversification of the Mycorrhizal Mutualists.</title>
        <authorList>
            <consortium name="DOE Joint Genome Institute"/>
            <consortium name="Mycorrhizal Genomics Consortium"/>
            <person name="Kohler A."/>
            <person name="Kuo A."/>
            <person name="Nagy L.G."/>
            <person name="Floudas D."/>
            <person name="Copeland A."/>
            <person name="Barry K.W."/>
            <person name="Cichocki N."/>
            <person name="Veneault-Fourrey C."/>
            <person name="LaButti K."/>
            <person name="Lindquist E.A."/>
            <person name="Lipzen A."/>
            <person name="Lundell T."/>
            <person name="Morin E."/>
            <person name="Murat C."/>
            <person name="Riley R."/>
            <person name="Ohm R."/>
            <person name="Sun H."/>
            <person name="Tunlid A."/>
            <person name="Henrissat B."/>
            <person name="Grigoriev I.V."/>
            <person name="Hibbett D.S."/>
            <person name="Martin F."/>
        </authorList>
    </citation>
    <scope>NUCLEOTIDE SEQUENCE [LARGE SCALE GENOMIC DNA]</scope>
    <source>
        <strain evidence="6">MAFF 305830</strain>
    </source>
</reference>
<dbReference type="SUPFAM" id="SSF50978">
    <property type="entry name" value="WD40 repeat-like"/>
    <property type="match status" value="1"/>
</dbReference>
<sequence>MSEEERDILSGLMVKGLEYHSPLEGCMEGTRKAIFKKVHDWVADINAPNILWLKAYPGVGKSAIATELVDQLAGLGRLGSSFFFQRQKAADLTPHALWRTVACDLARRHSSIRKTVIFKLGEDANSPRTSNIQRLFQNFIWEPLTQATDIPNARLPVVVIDALDECGGLEGQHSAHREALVKTLRNWSQLPMKFKLIVTSRGENDIEQLFSTTEHHLIEILAGKVVDSQSSEDIKTFLVDALKKIAARYALSSPQMNWPDAETINLLVHMAAGLFIWAQTVIRFISLGQPKRRLNQVLEGRTKGHIDYVYDQILKTAFSSEDDIEDFHTVVGAIILIKAPVSFTCLAHLLSMDEFTLEHICIRLQSVLEYHDNLHFYHQSFVDFLLNRDGCTPGFWIEQDHENRKLALACLQVLNKELRFNICGVESSYVKNVDIPDLASRAAKYISPHLMYSSLWWASHLAKTRSDAEIFGQVQYFMHEQFLFWLEVLSISQRVNLGSQILFSLIEWIKTYSHADAIELARDMRKFVATFAGVISQSVSHIYVSALPFLPSTSSVRKHYAREYGQTLRVASGGLSDWPALQLALIGHTEEVECVSFSPDGKRIVSGSDDGTIIVWDAETGAVVAGPFEGHSSWVTSVGFSPDGNRIVSGSYDETILVWDAETGAVVAGPFEGHSSWVGSVGFSLDGTRIVSGSSDGVIRVWNAVSCENQVWSSFHSHAESLTKNIIFLLEYKYTAVTFR</sequence>
<dbReference type="HOGENOM" id="CLU_000288_6_0_1"/>
<name>A0A0C3B4E8_SERVB</name>
<evidence type="ECO:0000259" key="4">
    <source>
        <dbReference type="Pfam" id="PF24883"/>
    </source>
</evidence>
<dbReference type="SMART" id="SM00320">
    <property type="entry name" value="WD40"/>
    <property type="match status" value="3"/>
</dbReference>
<gene>
    <name evidence="5" type="ORF">M408DRAFT_72893</name>
</gene>
<proteinExistence type="predicted"/>
<dbReference type="PROSITE" id="PS50294">
    <property type="entry name" value="WD_REPEATS_REGION"/>
    <property type="match status" value="3"/>
</dbReference>
<evidence type="ECO:0000256" key="1">
    <source>
        <dbReference type="ARBA" id="ARBA00022574"/>
    </source>
</evidence>